<sequence length="132" mass="14217">MPEKTRAVRVKNAKKKGTTLALKPTDVGEAYGESTHKAKKSGRRATGTAEFEDRTVSPRRPPGRGLTARSKKLPVPELGSSTSRRKTLPAEAAAAYRKEGTAKRTTGRGDTTPLKAGKAYKRKGARKTSIRA</sequence>
<dbReference type="Proteomes" id="UP000518300">
    <property type="component" value="Unassembled WGS sequence"/>
</dbReference>
<protein>
    <submittedName>
        <fullName evidence="2">Uncharacterized protein</fullName>
    </submittedName>
</protein>
<comment type="caution">
    <text evidence="2">The sequence shown here is derived from an EMBL/GenBank/DDBJ whole genome shotgun (WGS) entry which is preliminary data.</text>
</comment>
<dbReference type="EMBL" id="JABBJJ010000008">
    <property type="protein sequence ID" value="NMO13844.1"/>
    <property type="molecule type" value="Genomic_DNA"/>
</dbReference>
<gene>
    <name evidence="2" type="ORF">HG543_03065</name>
</gene>
<dbReference type="AlphaFoldDB" id="A0A848L565"/>
<evidence type="ECO:0000256" key="1">
    <source>
        <dbReference type="SAM" id="MobiDB-lite"/>
    </source>
</evidence>
<proteinExistence type="predicted"/>
<organism evidence="2 3">
    <name type="scientific">Pyxidicoccus fallax</name>
    <dbReference type="NCBI Taxonomy" id="394095"/>
    <lineage>
        <taxon>Bacteria</taxon>
        <taxon>Pseudomonadati</taxon>
        <taxon>Myxococcota</taxon>
        <taxon>Myxococcia</taxon>
        <taxon>Myxococcales</taxon>
        <taxon>Cystobacterineae</taxon>
        <taxon>Myxococcaceae</taxon>
        <taxon>Pyxidicoccus</taxon>
    </lineage>
</organism>
<name>A0A848L565_9BACT</name>
<dbReference type="RefSeq" id="WP_169343123.1">
    <property type="nucleotide sequence ID" value="NZ_JABBJJ010000008.1"/>
</dbReference>
<evidence type="ECO:0000313" key="2">
    <source>
        <dbReference type="EMBL" id="NMO13844.1"/>
    </source>
</evidence>
<feature type="compositionally biased region" description="Basic residues" evidence="1">
    <location>
        <begin position="118"/>
        <end position="132"/>
    </location>
</feature>
<keyword evidence="3" id="KW-1185">Reference proteome</keyword>
<accession>A0A848L565</accession>
<reference evidence="2 3" key="1">
    <citation type="submission" date="2020-04" db="EMBL/GenBank/DDBJ databases">
        <title>Draft genome of Pyxidicoccus fallax type strain.</title>
        <authorList>
            <person name="Whitworth D.E."/>
        </authorList>
    </citation>
    <scope>NUCLEOTIDE SEQUENCE [LARGE SCALE GENOMIC DNA]</scope>
    <source>
        <strain evidence="2 3">DSM 14698</strain>
    </source>
</reference>
<feature type="region of interest" description="Disordered" evidence="1">
    <location>
        <begin position="1"/>
        <end position="132"/>
    </location>
</feature>
<evidence type="ECO:0000313" key="3">
    <source>
        <dbReference type="Proteomes" id="UP000518300"/>
    </source>
</evidence>
<feature type="compositionally biased region" description="Basic residues" evidence="1">
    <location>
        <begin position="7"/>
        <end position="17"/>
    </location>
</feature>